<name>A0A6J7KPM9_9ZZZZ</name>
<protein>
    <submittedName>
        <fullName evidence="1">Unannotated protein</fullName>
    </submittedName>
</protein>
<dbReference type="InterPro" id="IPR005500">
    <property type="entry name" value="DUF309"/>
</dbReference>
<dbReference type="InterPro" id="IPR023203">
    <property type="entry name" value="TTHA0068_sf"/>
</dbReference>
<proteinExistence type="predicted"/>
<evidence type="ECO:0000313" key="1">
    <source>
        <dbReference type="EMBL" id="CAB4957856.1"/>
    </source>
</evidence>
<dbReference type="Pfam" id="PF03745">
    <property type="entry name" value="DUF309"/>
    <property type="match status" value="1"/>
</dbReference>
<gene>
    <name evidence="1" type="ORF">UFOPK3772_01996</name>
</gene>
<dbReference type="SUPFAM" id="SSF140663">
    <property type="entry name" value="TTHA0068-like"/>
    <property type="match status" value="1"/>
</dbReference>
<accession>A0A6J7KPM9</accession>
<sequence length="105" mass="11612">MPDRTFVSASDAWHEALAYVERGLPFHAHEVFEQRWRCAPQDERALWQALAQWGAALTHDARGNATGARRVAERARSGLDAETIVEPVDATTVTASLSRLLTDLA</sequence>
<dbReference type="EMBL" id="CAFBNE010000066">
    <property type="protein sequence ID" value="CAB4957856.1"/>
    <property type="molecule type" value="Genomic_DNA"/>
</dbReference>
<reference evidence="1" key="1">
    <citation type="submission" date="2020-05" db="EMBL/GenBank/DDBJ databases">
        <authorList>
            <person name="Chiriac C."/>
            <person name="Salcher M."/>
            <person name="Ghai R."/>
            <person name="Kavagutti S V."/>
        </authorList>
    </citation>
    <scope>NUCLEOTIDE SEQUENCE</scope>
</reference>
<dbReference type="AlphaFoldDB" id="A0A6J7KPM9"/>
<organism evidence="1">
    <name type="scientific">freshwater metagenome</name>
    <dbReference type="NCBI Taxonomy" id="449393"/>
    <lineage>
        <taxon>unclassified sequences</taxon>
        <taxon>metagenomes</taxon>
        <taxon>ecological metagenomes</taxon>
    </lineage>
</organism>
<dbReference type="Gene3D" id="1.10.3450.10">
    <property type="entry name" value="TTHA0068-like"/>
    <property type="match status" value="1"/>
</dbReference>